<evidence type="ECO:0000313" key="19">
    <source>
        <dbReference type="EMBL" id="AGA18438.1"/>
    </source>
</evidence>
<evidence type="ECO:0000256" key="5">
    <source>
        <dbReference type="ARBA" id="ARBA00022695"/>
    </source>
</evidence>
<dbReference type="GO" id="GO:0046872">
    <property type="term" value="F:metal ion binding"/>
    <property type="evidence" value="ECO:0007669"/>
    <property type="project" value="UniProtKB-KW"/>
</dbReference>
<dbReference type="PROSITE" id="PS52020">
    <property type="entry name" value="CRESS_DNA_REP"/>
    <property type="match status" value="1"/>
</dbReference>
<evidence type="ECO:0000256" key="6">
    <source>
        <dbReference type="ARBA" id="ARBA00022705"/>
    </source>
</evidence>
<evidence type="ECO:0000256" key="9">
    <source>
        <dbReference type="ARBA" id="ARBA00022741"/>
    </source>
</evidence>
<keyword evidence="7" id="KW-0540">Nuclease</keyword>
<dbReference type="InterPro" id="IPR049912">
    <property type="entry name" value="CRESS_DNA_REP"/>
</dbReference>
<comment type="similarity">
    <text evidence="3">Belongs to the nanoviruses/circoviruses replication-associated protein family.</text>
</comment>
<keyword evidence="5" id="KW-0548">Nucleotidyltransferase</keyword>
<name>S4TF60_9VIRU</name>
<evidence type="ECO:0000256" key="1">
    <source>
        <dbReference type="ARBA" id="ARBA00001936"/>
    </source>
</evidence>
<feature type="domain" description="CRESS-DNA virus Rep endonuclease" evidence="18">
    <location>
        <begin position="15"/>
        <end position="111"/>
    </location>
</feature>
<dbReference type="GO" id="GO:0016787">
    <property type="term" value="F:hydrolase activity"/>
    <property type="evidence" value="ECO:0007669"/>
    <property type="project" value="UniProtKB-KW"/>
</dbReference>
<comment type="subcellular location">
    <subcellularLocation>
        <location evidence="2">Host nucleus</location>
    </subcellularLocation>
</comment>
<keyword evidence="8" id="KW-0479">Metal-binding</keyword>
<evidence type="ECO:0000256" key="10">
    <source>
        <dbReference type="ARBA" id="ARBA00022759"/>
    </source>
</evidence>
<keyword evidence="6" id="KW-0235">DNA replication</keyword>
<dbReference type="GO" id="GO:0000166">
    <property type="term" value="F:nucleotide binding"/>
    <property type="evidence" value="ECO:0007669"/>
    <property type="project" value="UniProtKB-KW"/>
</dbReference>
<sequence length="333" mass="37921">MPVKPVITKSKAPTCGKANAWMFTIHNPTSEHDPTQWEGVRYVTWQLEKCPTTGTPHYQGYVEFEKQKRLAGVRKVCQCHWEMRMASQQEAIKYCNKEATREDGPWESGTPAKGQGNRSDLDKMCELVQAGTNMREVALSNMPMFVVHNRGLAILAQTIGVKYNHDDVRGVWYWGGPGTGKSRKAREEYPDAYLKSQNKWFDGYIDQDAIILDDLDKLGGDKLGHHLKIWADRYACNGEVKGSQVNLKHKVFVITSNYHPDELWPDDEQMLEAIKRRFKITHFPNTPFNKKKDTVANQIKESQSYTQCPFGCPDTDACMCVQSGRAERQLSGV</sequence>
<dbReference type="GO" id="GO:0003677">
    <property type="term" value="F:DNA binding"/>
    <property type="evidence" value="ECO:0007669"/>
    <property type="project" value="UniProtKB-KW"/>
</dbReference>
<evidence type="ECO:0000256" key="8">
    <source>
        <dbReference type="ARBA" id="ARBA00022723"/>
    </source>
</evidence>
<evidence type="ECO:0000256" key="11">
    <source>
        <dbReference type="ARBA" id="ARBA00022801"/>
    </source>
</evidence>
<dbReference type="InterPro" id="IPR000605">
    <property type="entry name" value="Helicase_SF3_ssDNA/RNA_vir"/>
</dbReference>
<dbReference type="GO" id="GO:0003724">
    <property type="term" value="F:RNA helicase activity"/>
    <property type="evidence" value="ECO:0007669"/>
    <property type="project" value="InterPro"/>
</dbReference>
<protein>
    <recommendedName>
        <fullName evidence="15">ATP-dependent helicase Rep</fullName>
    </recommendedName>
    <alternativeName>
        <fullName evidence="16">RepP</fullName>
    </alternativeName>
</protein>
<keyword evidence="11" id="KW-0378">Hydrolase</keyword>
<keyword evidence="13" id="KW-0238">DNA-binding</keyword>
<keyword evidence="9" id="KW-0547">Nucleotide-binding</keyword>
<comment type="cofactor">
    <cofactor evidence="1">
        <name>Mn(2+)</name>
        <dbReference type="ChEBI" id="CHEBI:29035"/>
    </cofactor>
</comment>
<evidence type="ECO:0000256" key="7">
    <source>
        <dbReference type="ARBA" id="ARBA00022722"/>
    </source>
</evidence>
<dbReference type="Gene3D" id="3.40.1310.20">
    <property type="match status" value="1"/>
</dbReference>
<evidence type="ECO:0000256" key="2">
    <source>
        <dbReference type="ARBA" id="ARBA00004147"/>
    </source>
</evidence>
<proteinExistence type="inferred from homology"/>
<evidence type="ECO:0000256" key="12">
    <source>
        <dbReference type="ARBA" id="ARBA00023124"/>
    </source>
</evidence>
<keyword evidence="12" id="KW-0190">Covalent protein-DNA linkage</keyword>
<comment type="catalytic activity">
    <reaction evidence="17">
        <text>ATP + H2O = ADP + phosphate + H(+)</text>
        <dbReference type="Rhea" id="RHEA:13065"/>
        <dbReference type="ChEBI" id="CHEBI:15377"/>
        <dbReference type="ChEBI" id="CHEBI:15378"/>
        <dbReference type="ChEBI" id="CHEBI:30616"/>
        <dbReference type="ChEBI" id="CHEBI:43474"/>
        <dbReference type="ChEBI" id="CHEBI:456216"/>
    </reaction>
</comment>
<dbReference type="GO" id="GO:0016779">
    <property type="term" value="F:nucleotidyltransferase activity"/>
    <property type="evidence" value="ECO:0007669"/>
    <property type="project" value="UniProtKB-KW"/>
</dbReference>
<dbReference type="InterPro" id="IPR027417">
    <property type="entry name" value="P-loop_NTPase"/>
</dbReference>
<evidence type="ECO:0000256" key="16">
    <source>
        <dbReference type="ARBA" id="ARBA00032243"/>
    </source>
</evidence>
<dbReference type="GO" id="GO:0003723">
    <property type="term" value="F:RNA binding"/>
    <property type="evidence" value="ECO:0007669"/>
    <property type="project" value="InterPro"/>
</dbReference>
<dbReference type="Pfam" id="PF02407">
    <property type="entry name" value="Viral_Rep"/>
    <property type="match status" value="1"/>
</dbReference>
<evidence type="ECO:0000256" key="13">
    <source>
        <dbReference type="ARBA" id="ARBA00023125"/>
    </source>
</evidence>
<dbReference type="GO" id="GO:0006260">
    <property type="term" value="P:DNA replication"/>
    <property type="evidence" value="ECO:0007669"/>
    <property type="project" value="UniProtKB-KW"/>
</dbReference>
<dbReference type="GO" id="GO:0042025">
    <property type="term" value="C:host cell nucleus"/>
    <property type="evidence" value="ECO:0007669"/>
    <property type="project" value="UniProtKB-SubCell"/>
</dbReference>
<evidence type="ECO:0000256" key="14">
    <source>
        <dbReference type="ARBA" id="ARBA00023268"/>
    </source>
</evidence>
<organism evidence="19">
    <name type="scientific">uncultured marine virus</name>
    <dbReference type="NCBI Taxonomy" id="186617"/>
    <lineage>
        <taxon>Viruses</taxon>
        <taxon>environmental samples</taxon>
    </lineage>
</organism>
<evidence type="ECO:0000256" key="3">
    <source>
        <dbReference type="ARBA" id="ARBA00008545"/>
    </source>
</evidence>
<dbReference type="EMBL" id="JX904559">
    <property type="protein sequence ID" value="AGA18438.1"/>
    <property type="molecule type" value="Genomic_DNA"/>
</dbReference>
<dbReference type="GO" id="GO:0004519">
    <property type="term" value="F:endonuclease activity"/>
    <property type="evidence" value="ECO:0007669"/>
    <property type="project" value="UniProtKB-KW"/>
</dbReference>
<evidence type="ECO:0000256" key="15">
    <source>
        <dbReference type="ARBA" id="ARBA00030754"/>
    </source>
</evidence>
<dbReference type="SUPFAM" id="SSF52540">
    <property type="entry name" value="P-loop containing nucleoside triphosphate hydrolases"/>
    <property type="match status" value="1"/>
</dbReference>
<evidence type="ECO:0000256" key="17">
    <source>
        <dbReference type="ARBA" id="ARBA00049360"/>
    </source>
</evidence>
<evidence type="ECO:0000256" key="4">
    <source>
        <dbReference type="ARBA" id="ARBA00022679"/>
    </source>
</evidence>
<keyword evidence="4" id="KW-0808">Transferase</keyword>
<dbReference type="Gene3D" id="3.40.50.300">
    <property type="entry name" value="P-loop containing nucleotide triphosphate hydrolases"/>
    <property type="match status" value="1"/>
</dbReference>
<dbReference type="Pfam" id="PF00910">
    <property type="entry name" value="RNA_helicase"/>
    <property type="match status" value="1"/>
</dbReference>
<reference evidence="19" key="1">
    <citation type="journal article" date="2013" name="ISME J.">
        <title>Previously unknown and highly divergent ssDNA viruses populate the oceans.</title>
        <authorList>
            <person name="Labonte J.M."/>
            <person name="Suttle C.A."/>
        </authorList>
    </citation>
    <scope>NUCLEOTIDE SEQUENCE</scope>
</reference>
<keyword evidence="14" id="KW-0511">Multifunctional enzyme</keyword>
<keyword evidence="10" id="KW-0255">Endonuclease</keyword>
<evidence type="ECO:0000259" key="18">
    <source>
        <dbReference type="PROSITE" id="PS52020"/>
    </source>
</evidence>
<accession>S4TF60</accession>